<gene>
    <name evidence="1" type="ORF">G3I70_18990</name>
</gene>
<accession>A0A6L9QGF0</accession>
<dbReference type="AlphaFoldDB" id="A0A6L9QGF0"/>
<evidence type="ECO:0000313" key="2">
    <source>
        <dbReference type="Proteomes" id="UP000475532"/>
    </source>
</evidence>
<dbReference type="RefSeq" id="WP_163057730.1">
    <property type="nucleotide sequence ID" value="NZ_JAAGLI010000496.1"/>
</dbReference>
<proteinExistence type="predicted"/>
<organism evidence="1 2">
    <name type="scientific">Actinomadura bangladeshensis</name>
    <dbReference type="NCBI Taxonomy" id="453573"/>
    <lineage>
        <taxon>Bacteria</taxon>
        <taxon>Bacillati</taxon>
        <taxon>Actinomycetota</taxon>
        <taxon>Actinomycetes</taxon>
        <taxon>Streptosporangiales</taxon>
        <taxon>Thermomonosporaceae</taxon>
        <taxon>Actinomadura</taxon>
    </lineage>
</organism>
<comment type="caution">
    <text evidence="1">The sequence shown here is derived from an EMBL/GenBank/DDBJ whole genome shotgun (WGS) entry which is preliminary data.</text>
</comment>
<name>A0A6L9QGF0_9ACTN</name>
<dbReference type="EMBL" id="JAAGLI010000496">
    <property type="protein sequence ID" value="NEA24561.1"/>
    <property type="molecule type" value="Genomic_DNA"/>
</dbReference>
<dbReference type="Proteomes" id="UP000475532">
    <property type="component" value="Unassembled WGS sequence"/>
</dbReference>
<reference evidence="1 2" key="1">
    <citation type="submission" date="2020-01" db="EMBL/GenBank/DDBJ databases">
        <title>Insect and environment-associated Actinomycetes.</title>
        <authorList>
            <person name="Currrie C."/>
            <person name="Chevrette M."/>
            <person name="Carlson C."/>
            <person name="Stubbendieck R."/>
            <person name="Wendt-Pienkowski E."/>
        </authorList>
    </citation>
    <scope>NUCLEOTIDE SEQUENCE [LARGE SCALE GENOMIC DNA]</scope>
    <source>
        <strain evidence="1 2">SID10258</strain>
    </source>
</reference>
<evidence type="ECO:0000313" key="1">
    <source>
        <dbReference type="EMBL" id="NEA24561.1"/>
    </source>
</evidence>
<sequence length="114" mass="12601">MPTSGPLLPYEETTDDAYAEFATRHFAIEEIEPGTLVLRGPCPRCKAITESPVVDSIFRSTRGLRFWRRPTPPVAATPHVEPMMCDCGEDHPDRPDGLSGCGAYWKLTITEVAP</sequence>
<protein>
    <submittedName>
        <fullName evidence="1">Uncharacterized protein</fullName>
    </submittedName>
</protein>